<dbReference type="SUPFAM" id="SSF52518">
    <property type="entry name" value="Thiamin diphosphate-binding fold (THDP-binding)"/>
    <property type="match status" value="2"/>
</dbReference>
<protein>
    <submittedName>
        <fullName evidence="7">Acetolactate synthase</fullName>
    </submittedName>
</protein>
<feature type="domain" description="Thiamine pyrophosphate enzyme TPP-binding" evidence="5">
    <location>
        <begin position="390"/>
        <end position="537"/>
    </location>
</feature>
<dbReference type="EMBL" id="CP010868">
    <property type="protein sequence ID" value="AJM92307.1"/>
    <property type="molecule type" value="Genomic_DNA"/>
</dbReference>
<dbReference type="PATRIC" id="fig|1582439.9.peg.1128"/>
<evidence type="ECO:0000256" key="3">
    <source>
        <dbReference type="RuleBase" id="RU362132"/>
    </source>
</evidence>
<dbReference type="GO" id="GO:0044272">
    <property type="term" value="P:sulfur compound biosynthetic process"/>
    <property type="evidence" value="ECO:0007669"/>
    <property type="project" value="UniProtKB-ARBA"/>
</dbReference>
<gene>
    <name evidence="7" type="ORF">NPIRD3C_1095</name>
</gene>
<evidence type="ECO:0000259" key="6">
    <source>
        <dbReference type="Pfam" id="PF02776"/>
    </source>
</evidence>
<dbReference type="STRING" id="1582439.NPIRD3C_1095"/>
<dbReference type="GO" id="GO:0009099">
    <property type="term" value="P:L-valine biosynthetic process"/>
    <property type="evidence" value="ECO:0007669"/>
    <property type="project" value="TreeGrafter"/>
</dbReference>
<evidence type="ECO:0000259" key="4">
    <source>
        <dbReference type="Pfam" id="PF00205"/>
    </source>
</evidence>
<dbReference type="InterPro" id="IPR000399">
    <property type="entry name" value="TPP-bd_CS"/>
</dbReference>
<dbReference type="InterPro" id="IPR012000">
    <property type="entry name" value="Thiamin_PyroP_enz_cen_dom"/>
</dbReference>
<evidence type="ECO:0000256" key="1">
    <source>
        <dbReference type="ARBA" id="ARBA00007812"/>
    </source>
</evidence>
<evidence type="ECO:0000256" key="2">
    <source>
        <dbReference type="ARBA" id="ARBA00023052"/>
    </source>
</evidence>
<reference evidence="8" key="1">
    <citation type="submission" date="2015-02" db="EMBL/GenBank/DDBJ databases">
        <title>Characterization of two novel Thaumarchaeota isolated from the Northern Adriatic Sea.</title>
        <authorList>
            <person name="Bayer B."/>
            <person name="Vojvoda J."/>
            <person name="Offre P."/>
            <person name="Srivastava A."/>
            <person name="Elisabeth N."/>
            <person name="Garcia J.A.L."/>
            <person name="Schleper C."/>
            <person name="Herndl G.J."/>
        </authorList>
    </citation>
    <scope>NUCLEOTIDE SEQUENCE [LARGE SCALE GENOMIC DNA]</scope>
    <source>
        <strain evidence="8">D3C</strain>
    </source>
</reference>
<dbReference type="KEGG" id="nid:NPIRD3C_1095"/>
<feature type="domain" description="Thiamine pyrophosphate enzyme N-terminal TPP-binding" evidence="6">
    <location>
        <begin position="1"/>
        <end position="115"/>
    </location>
</feature>
<dbReference type="GO" id="GO:0000287">
    <property type="term" value="F:magnesium ion binding"/>
    <property type="evidence" value="ECO:0007669"/>
    <property type="project" value="InterPro"/>
</dbReference>
<dbReference type="PANTHER" id="PTHR18968">
    <property type="entry name" value="THIAMINE PYROPHOSPHATE ENZYMES"/>
    <property type="match status" value="1"/>
</dbReference>
<dbReference type="Gene3D" id="3.40.50.1220">
    <property type="entry name" value="TPP-binding domain"/>
    <property type="match status" value="1"/>
</dbReference>
<dbReference type="SUPFAM" id="SSF52467">
    <property type="entry name" value="DHS-like NAD/FAD-binding domain"/>
    <property type="match status" value="1"/>
</dbReference>
<dbReference type="HOGENOM" id="CLU_013748_3_2_2"/>
<name>A0A0C5CAU6_9ARCH</name>
<dbReference type="Gene3D" id="3.40.50.970">
    <property type="match status" value="2"/>
</dbReference>
<dbReference type="InterPro" id="IPR029035">
    <property type="entry name" value="DHS-like_NAD/FAD-binding_dom"/>
</dbReference>
<keyword evidence="8" id="KW-1185">Reference proteome</keyword>
<proteinExistence type="inferred from homology"/>
<dbReference type="GO" id="GO:0005948">
    <property type="term" value="C:acetolactate synthase complex"/>
    <property type="evidence" value="ECO:0007669"/>
    <property type="project" value="TreeGrafter"/>
</dbReference>
<reference evidence="7 8" key="2">
    <citation type="journal article" date="2016" name="ISME J.">
        <title>Physiological and genomic characterization of two novel marine thaumarchaeal strains indicates niche differentiation.</title>
        <authorList>
            <person name="Bayer B."/>
            <person name="Vojvoda J."/>
            <person name="Offre P."/>
            <person name="Alves R.J."/>
            <person name="Elisabeth N.H."/>
            <person name="Garcia J.A."/>
            <person name="Volland J.M."/>
            <person name="Srivastava A."/>
            <person name="Schleper C."/>
            <person name="Herndl G.J."/>
        </authorList>
    </citation>
    <scope>NUCLEOTIDE SEQUENCE [LARGE SCALE GENOMIC DNA]</scope>
    <source>
        <strain evidence="7 8">D3C</strain>
    </source>
</reference>
<dbReference type="FunFam" id="3.40.50.970:FF:000007">
    <property type="entry name" value="Acetolactate synthase"/>
    <property type="match status" value="1"/>
</dbReference>
<dbReference type="InterPro" id="IPR029061">
    <property type="entry name" value="THDP-binding"/>
</dbReference>
<dbReference type="GO" id="GO:0003984">
    <property type="term" value="F:acetolactate synthase activity"/>
    <property type="evidence" value="ECO:0007669"/>
    <property type="project" value="TreeGrafter"/>
</dbReference>
<dbReference type="GeneID" id="41600244"/>
<dbReference type="OrthoDB" id="6837at2157"/>
<dbReference type="Proteomes" id="UP000032027">
    <property type="component" value="Chromosome"/>
</dbReference>
<dbReference type="RefSeq" id="WP_148703178.1">
    <property type="nucleotide sequence ID" value="NZ_CP010868.1"/>
</dbReference>
<dbReference type="AlphaFoldDB" id="A0A0C5CAU6"/>
<dbReference type="InterPro" id="IPR011766">
    <property type="entry name" value="TPP_enzyme_TPP-bd"/>
</dbReference>
<keyword evidence="2 3" id="KW-0786">Thiamine pyrophosphate</keyword>
<dbReference type="NCBIfam" id="NF006187">
    <property type="entry name" value="PRK08322.1"/>
    <property type="match status" value="1"/>
</dbReference>
<comment type="similarity">
    <text evidence="1 3">Belongs to the TPP enzyme family.</text>
</comment>
<dbReference type="PROSITE" id="PS00187">
    <property type="entry name" value="TPP_ENZYMES"/>
    <property type="match status" value="1"/>
</dbReference>
<dbReference type="Pfam" id="PF00205">
    <property type="entry name" value="TPP_enzyme_M"/>
    <property type="match status" value="1"/>
</dbReference>
<dbReference type="PANTHER" id="PTHR18968:SF129">
    <property type="entry name" value="ACETOLACTATE SYNTHASE"/>
    <property type="match status" value="1"/>
</dbReference>
<dbReference type="InterPro" id="IPR012001">
    <property type="entry name" value="Thiamin_PyroP_enz_TPP-bd_dom"/>
</dbReference>
<evidence type="ECO:0000259" key="5">
    <source>
        <dbReference type="Pfam" id="PF02775"/>
    </source>
</evidence>
<dbReference type="GO" id="GO:0030976">
    <property type="term" value="F:thiamine pyrophosphate binding"/>
    <property type="evidence" value="ECO:0007669"/>
    <property type="project" value="InterPro"/>
</dbReference>
<organism evidence="7 8">
    <name type="scientific">Nitrosopumilus piranensis</name>
    <dbReference type="NCBI Taxonomy" id="1582439"/>
    <lineage>
        <taxon>Archaea</taxon>
        <taxon>Nitrososphaerota</taxon>
        <taxon>Nitrososphaeria</taxon>
        <taxon>Nitrosopumilales</taxon>
        <taxon>Nitrosopumilaceae</taxon>
        <taxon>Nitrosopumilus</taxon>
    </lineage>
</organism>
<accession>A0A0C5CAU6</accession>
<dbReference type="GO" id="GO:0009097">
    <property type="term" value="P:isoleucine biosynthetic process"/>
    <property type="evidence" value="ECO:0007669"/>
    <property type="project" value="TreeGrafter"/>
</dbReference>
<dbReference type="NCBIfam" id="NF006378">
    <property type="entry name" value="PRK08617.1"/>
    <property type="match status" value="1"/>
</dbReference>
<sequence>MKASDLLVKCLESEGVEYIFGIPGEENADLMMSLSKSKIKFILTRHEQGAAFMADVYGRLTGRVGVCLATLGPGATNLVTGVANANMDRSRLLAITGQTDSHLLHKESHQNLNVVKMFEPITKWSWSIRNAKNIPEIVRRAFKIALTEKPGATHIELPQDIAKRKSDIPPIGFQNIFRPKANHDQIKKAATMILNAKKPLLFVGNGCAREDESAQIRKFVEQTKIFSINTFMGKGVIPDDCETHLQTIGIKDADHALKAVLEADVIISVGYDLVEYSPKMWNSDLNKQIIHIDFTPSEVYTFYRPDVEIDSDIGSAMDSILEEIEKLQLENPSLASFPRKNGPEIFKKIRAEVIERINTFNDDDSYPIKPEKLIFSVRESFDPDDVVISDVGTHKLWIAKIYQTFEPNTCIIPNGFASMGFALPGAISAKLVFPKKSIVAMTGDGGFLMNVQEIETAVRLKLPIIVIVWVDNDYNLISIKQKHEFGKSVFTEFGNPNFVQIAESFGAKGFQVKSTQDFSKVLKEAKLITDKPIIIAVDVDYSRNEVLLDDSFPPYVKSLNDKK</sequence>
<dbReference type="InterPro" id="IPR045229">
    <property type="entry name" value="TPP_enz"/>
</dbReference>
<dbReference type="Pfam" id="PF02775">
    <property type="entry name" value="TPP_enzyme_C"/>
    <property type="match status" value="1"/>
</dbReference>
<evidence type="ECO:0000313" key="8">
    <source>
        <dbReference type="Proteomes" id="UP000032027"/>
    </source>
</evidence>
<feature type="domain" description="Thiamine pyrophosphate enzyme central" evidence="4">
    <location>
        <begin position="186"/>
        <end position="318"/>
    </location>
</feature>
<reference evidence="7 8" key="3">
    <citation type="journal article" date="2019" name="Int. J. Syst. Evol. Microbiol.">
        <title>Nitrosopumilus adriaticus sp. nov. and Nitrosopumilus piranensis sp. nov., two ammonia-oxidizing archaea from the Adriatic Sea and members of the class Nitrososphaeria.</title>
        <authorList>
            <person name="Bayer B."/>
            <person name="Vojvoda J."/>
            <person name="Reinthaler T."/>
            <person name="Reyes C."/>
            <person name="Pinto M."/>
            <person name="Herndl G.J."/>
        </authorList>
    </citation>
    <scope>NUCLEOTIDE SEQUENCE [LARGE SCALE GENOMIC DNA]</scope>
    <source>
        <strain evidence="7 8">D3C</strain>
    </source>
</reference>
<dbReference type="Pfam" id="PF02776">
    <property type="entry name" value="TPP_enzyme_N"/>
    <property type="match status" value="1"/>
</dbReference>
<dbReference type="GO" id="GO:0050660">
    <property type="term" value="F:flavin adenine dinucleotide binding"/>
    <property type="evidence" value="ECO:0007669"/>
    <property type="project" value="TreeGrafter"/>
</dbReference>
<evidence type="ECO:0000313" key="7">
    <source>
        <dbReference type="EMBL" id="AJM92307.1"/>
    </source>
</evidence>
<dbReference type="CDD" id="cd07035">
    <property type="entry name" value="TPP_PYR_POX_like"/>
    <property type="match status" value="1"/>
</dbReference>